<evidence type="ECO:0000313" key="3">
    <source>
        <dbReference type="Proteomes" id="UP000198704"/>
    </source>
</evidence>
<protein>
    <submittedName>
        <fullName evidence="2">Uncharacterized protein</fullName>
    </submittedName>
</protein>
<feature type="region of interest" description="Disordered" evidence="1">
    <location>
        <begin position="1"/>
        <end position="24"/>
    </location>
</feature>
<proteinExistence type="predicted"/>
<dbReference type="RefSeq" id="WP_091722171.1">
    <property type="nucleotide sequence ID" value="NZ_FNHS01000025.1"/>
</dbReference>
<name>A0A1H0K6B8_9HYPH</name>
<gene>
    <name evidence="2" type="ORF">SAMN05216360_12511</name>
</gene>
<reference evidence="3" key="1">
    <citation type="submission" date="2016-10" db="EMBL/GenBank/DDBJ databases">
        <authorList>
            <person name="Varghese N."/>
            <person name="Submissions S."/>
        </authorList>
    </citation>
    <scope>NUCLEOTIDE SEQUENCE [LARGE SCALE GENOMIC DNA]</scope>
    <source>
        <strain evidence="3">BL47</strain>
    </source>
</reference>
<accession>A0A1H0K6B8</accession>
<dbReference type="EMBL" id="FNHS01000025">
    <property type="protein sequence ID" value="SDO51290.1"/>
    <property type="molecule type" value="Genomic_DNA"/>
</dbReference>
<evidence type="ECO:0000256" key="1">
    <source>
        <dbReference type="SAM" id="MobiDB-lite"/>
    </source>
</evidence>
<evidence type="ECO:0000313" key="2">
    <source>
        <dbReference type="EMBL" id="SDO51290.1"/>
    </source>
</evidence>
<dbReference type="AlphaFoldDB" id="A0A1H0K6B8"/>
<sequence>MRTEKKIETQVRKEREEAGKVSDRDAREFANEVFSALNEMAAHEAVQGHSASEAERLAAVFTFLRTLTLEYMRQVRNYPETVGAEQERMRVAMEAFIMLRDVARPRRHPVHKFFRGAGQRLQPRQPTSREMGRDCILFAAIGALVAAGAQQEMRPAAAIRLLKGRPGINKHIQQSEEALAKALSRKEIEPEYADDIADYRAMMSWAGDLSTEGILAWAEMALNSRENPLDRAAATTIKQLGMVRHASDGSAVLMRPRPPRVPALPSQRTISAIPAAQTAGAKRLPS</sequence>
<dbReference type="Proteomes" id="UP000198704">
    <property type="component" value="Unassembled WGS sequence"/>
</dbReference>
<keyword evidence="3" id="KW-1185">Reference proteome</keyword>
<organism evidence="2 3">
    <name type="scientific">Methylobacterium phyllostachyos</name>
    <dbReference type="NCBI Taxonomy" id="582672"/>
    <lineage>
        <taxon>Bacteria</taxon>
        <taxon>Pseudomonadati</taxon>
        <taxon>Pseudomonadota</taxon>
        <taxon>Alphaproteobacteria</taxon>
        <taxon>Hyphomicrobiales</taxon>
        <taxon>Methylobacteriaceae</taxon>
        <taxon>Methylobacterium</taxon>
    </lineage>
</organism>
<dbReference type="STRING" id="582672.SAMN05216360_12511"/>